<dbReference type="EMBL" id="JNBQ01000023">
    <property type="protein sequence ID" value="KLN33948.1"/>
    <property type="molecule type" value="Genomic_DNA"/>
</dbReference>
<gene>
    <name evidence="2" type="ORF">FB00_14955</name>
</gene>
<name>A0A0H2KLC9_9MICO</name>
<dbReference type="Proteomes" id="UP000035265">
    <property type="component" value="Unassembled WGS sequence"/>
</dbReference>
<proteinExistence type="predicted"/>
<dbReference type="STRING" id="264251.FB00_14955"/>
<organism evidence="2 3">
    <name type="scientific">Cellulosimicrobium funkei</name>
    <dbReference type="NCBI Taxonomy" id="264251"/>
    <lineage>
        <taxon>Bacteria</taxon>
        <taxon>Bacillati</taxon>
        <taxon>Actinomycetota</taxon>
        <taxon>Actinomycetes</taxon>
        <taxon>Micrococcales</taxon>
        <taxon>Promicromonosporaceae</taxon>
        <taxon>Cellulosimicrobium</taxon>
    </lineage>
</organism>
<keyword evidence="1" id="KW-1133">Transmembrane helix</keyword>
<keyword evidence="1" id="KW-0812">Transmembrane</keyword>
<feature type="transmembrane region" description="Helical" evidence="1">
    <location>
        <begin position="53"/>
        <end position="72"/>
    </location>
</feature>
<sequence>MADTNETEQTLALKVGTVALTFAAGWAAQKLVTFVWAKVTGHDAPKDLDDDEVGIVSAVTFAAVAAGVGVLARRFAGKEAKRFVSRLASRAS</sequence>
<dbReference type="Pfam" id="PF14019">
    <property type="entry name" value="DUF4235"/>
    <property type="match status" value="1"/>
</dbReference>
<evidence type="ECO:0000313" key="3">
    <source>
        <dbReference type="Proteomes" id="UP000035265"/>
    </source>
</evidence>
<dbReference type="RefSeq" id="WP_052877701.1">
    <property type="nucleotide sequence ID" value="NZ_JNBQ01000023.1"/>
</dbReference>
<evidence type="ECO:0000313" key="2">
    <source>
        <dbReference type="EMBL" id="KLN33948.1"/>
    </source>
</evidence>
<protein>
    <recommendedName>
        <fullName evidence="4">DUF4235 domain-containing protein</fullName>
    </recommendedName>
</protein>
<reference evidence="2 3" key="1">
    <citation type="submission" date="2014-05" db="EMBL/GenBank/DDBJ databases">
        <title>Cellulosimicrobium funkei U11 genome.</title>
        <authorList>
            <person name="Hu C."/>
            <person name="Gong Y."/>
            <person name="Wan W."/>
            <person name="Jiang M."/>
        </authorList>
    </citation>
    <scope>NUCLEOTIDE SEQUENCE [LARGE SCALE GENOMIC DNA]</scope>
    <source>
        <strain evidence="2 3">U11</strain>
    </source>
</reference>
<evidence type="ECO:0000256" key="1">
    <source>
        <dbReference type="SAM" id="Phobius"/>
    </source>
</evidence>
<dbReference type="InterPro" id="IPR025329">
    <property type="entry name" value="DUF4235"/>
</dbReference>
<keyword evidence="1" id="KW-0472">Membrane</keyword>
<keyword evidence="3" id="KW-1185">Reference proteome</keyword>
<evidence type="ECO:0008006" key="4">
    <source>
        <dbReference type="Google" id="ProtNLM"/>
    </source>
</evidence>
<comment type="caution">
    <text evidence="2">The sequence shown here is derived from an EMBL/GenBank/DDBJ whole genome shotgun (WGS) entry which is preliminary data.</text>
</comment>
<dbReference type="AlphaFoldDB" id="A0A0H2KLC9"/>
<accession>A0A0H2KLC9</accession>